<gene>
    <name evidence="3" type="ORF">B0O95_106102</name>
</gene>
<feature type="compositionally biased region" description="Basic and acidic residues" evidence="1">
    <location>
        <begin position="73"/>
        <end position="83"/>
    </location>
</feature>
<feature type="region of interest" description="Disordered" evidence="1">
    <location>
        <begin position="56"/>
        <end position="102"/>
    </location>
</feature>
<evidence type="ECO:0000313" key="3">
    <source>
        <dbReference type="EMBL" id="PPB83711.1"/>
    </source>
</evidence>
<dbReference type="RefSeq" id="WP_104077472.1">
    <property type="nucleotide sequence ID" value="NZ_PRDW01000006.1"/>
</dbReference>
<reference evidence="3 4" key="1">
    <citation type="submission" date="2018-01" db="EMBL/GenBank/DDBJ databases">
        <title>Genomic Encyclopedia of Type Strains, Phase III (KMG-III): the genomes of soil and plant-associated and newly described type strains.</title>
        <authorList>
            <person name="Whitman W."/>
        </authorList>
    </citation>
    <scope>NUCLEOTIDE SEQUENCE [LARGE SCALE GENOMIC DNA]</scope>
    <source>
        <strain evidence="3 4">HKI456</strain>
    </source>
</reference>
<protein>
    <submittedName>
        <fullName evidence="3">Type III secretion protein D</fullName>
    </submittedName>
</protein>
<name>A0A2P5KAH6_9BURK</name>
<dbReference type="Proteomes" id="UP000243096">
    <property type="component" value="Unassembled WGS sequence"/>
</dbReference>
<proteinExistence type="predicted"/>
<dbReference type="EMBL" id="PRDW01000006">
    <property type="protein sequence ID" value="PPB83711.1"/>
    <property type="molecule type" value="Genomic_DNA"/>
</dbReference>
<feature type="compositionally biased region" description="Polar residues" evidence="1">
    <location>
        <begin position="89"/>
        <end position="102"/>
    </location>
</feature>
<dbReference type="AlphaFoldDB" id="A0A2P5KAH6"/>
<evidence type="ECO:0000256" key="2">
    <source>
        <dbReference type="SAM" id="Phobius"/>
    </source>
</evidence>
<keyword evidence="2" id="KW-0472">Membrane</keyword>
<accession>A0A2P5KAH6</accession>
<evidence type="ECO:0000313" key="4">
    <source>
        <dbReference type="Proteomes" id="UP000243096"/>
    </source>
</evidence>
<keyword evidence="2" id="KW-1133">Transmembrane helix</keyword>
<keyword evidence="4" id="KW-1185">Reference proteome</keyword>
<feature type="transmembrane region" description="Helical" evidence="2">
    <location>
        <begin position="162"/>
        <end position="183"/>
    </location>
</feature>
<sequence>MKLLRILTGIHAGAQLKLVPGAYRLAADDDADIRLSDWTGAELVLTVDPQDTVHARRGAAPANGDNVNGHHAVASDKPIEQHAKRPAQALSQRTTTPSSEVAQQGEEPILLLDFVPMQFDDTVICVGPADSAWPSDVELLSTLLVKPDQDRREAKRARHRKIAGITLACTAIGMVIGLSALLMSAQDSRAARRHDINDLAQHINHLLAEQKLTELRAQVSGSVIRVTGMVQTAAEDANTRELLQRAAAGIALRQYDVAEVDARSIAESLGTPGVQITYAGNGVFDVTAKVADPQQFRESLERVRHDLNGNIRTLRTHITTIDKDLLPSTYSEMIASDAIQYAQAPDGTKHIYVAQQPNDQAGAPESGGIPPDNAPVPSGRDETGTAIQATASQPPQVGK</sequence>
<keyword evidence="2" id="KW-0812">Transmembrane</keyword>
<feature type="compositionally biased region" description="Polar residues" evidence="1">
    <location>
        <begin position="385"/>
        <end position="399"/>
    </location>
</feature>
<dbReference type="OrthoDB" id="5995712at2"/>
<comment type="caution">
    <text evidence="3">The sequence shown here is derived from an EMBL/GenBank/DDBJ whole genome shotgun (WGS) entry which is preliminary data.</text>
</comment>
<feature type="region of interest" description="Disordered" evidence="1">
    <location>
        <begin position="356"/>
        <end position="399"/>
    </location>
</feature>
<evidence type="ECO:0000256" key="1">
    <source>
        <dbReference type="SAM" id="MobiDB-lite"/>
    </source>
</evidence>
<organism evidence="3 4">
    <name type="scientific">Mycetohabitans endofungorum</name>
    <dbReference type="NCBI Taxonomy" id="417203"/>
    <lineage>
        <taxon>Bacteria</taxon>
        <taxon>Pseudomonadati</taxon>
        <taxon>Pseudomonadota</taxon>
        <taxon>Betaproteobacteria</taxon>
        <taxon>Burkholderiales</taxon>
        <taxon>Burkholderiaceae</taxon>
        <taxon>Mycetohabitans</taxon>
    </lineage>
</organism>